<dbReference type="SUPFAM" id="SSF53098">
    <property type="entry name" value="Ribonuclease H-like"/>
    <property type="match status" value="1"/>
</dbReference>
<reference evidence="2 3" key="1">
    <citation type="journal article" date="2024" name="BMC Biol.">
        <title>Comparative genomics of Ascetosporea gives new insight into the evolutionary basis for animal parasitism in Rhizaria.</title>
        <authorList>
            <person name="Hiltunen Thoren M."/>
            <person name="Onut-Brannstrom I."/>
            <person name="Alfjorden A."/>
            <person name="Peckova H."/>
            <person name="Swords F."/>
            <person name="Hooper C."/>
            <person name="Holzer A.S."/>
            <person name="Bass D."/>
            <person name="Burki F."/>
        </authorList>
    </citation>
    <scope>NUCLEOTIDE SEQUENCE [LARGE SCALE GENOMIC DNA]</scope>
    <source>
        <strain evidence="2">20-A016</strain>
    </source>
</reference>
<dbReference type="InterPro" id="IPR003165">
    <property type="entry name" value="Piwi"/>
</dbReference>
<dbReference type="Gene3D" id="3.30.420.10">
    <property type="entry name" value="Ribonuclease H-like superfamily/Ribonuclease H"/>
    <property type="match status" value="1"/>
</dbReference>
<evidence type="ECO:0000259" key="1">
    <source>
        <dbReference type="PROSITE" id="PS50822"/>
    </source>
</evidence>
<protein>
    <submittedName>
        <fullName evidence="2">Piwi-like protein 2</fullName>
    </submittedName>
</protein>
<dbReference type="EMBL" id="JBDODL010003060">
    <property type="protein sequence ID" value="MES1922541.1"/>
    <property type="molecule type" value="Genomic_DNA"/>
</dbReference>
<gene>
    <name evidence="2" type="primary">PIWIL2_2</name>
    <name evidence="2" type="ORF">MHBO_004056</name>
</gene>
<feature type="domain" description="Piwi" evidence="1">
    <location>
        <begin position="12"/>
        <end position="98"/>
    </location>
</feature>
<feature type="non-terminal residue" evidence="2">
    <location>
        <position position="1"/>
    </location>
</feature>
<evidence type="ECO:0000313" key="3">
    <source>
        <dbReference type="Proteomes" id="UP001439008"/>
    </source>
</evidence>
<name>A0ABV2ASX9_9EUKA</name>
<keyword evidence="3" id="KW-1185">Reference proteome</keyword>
<evidence type="ECO:0000313" key="2">
    <source>
        <dbReference type="EMBL" id="MES1922541.1"/>
    </source>
</evidence>
<dbReference type="InterPro" id="IPR012337">
    <property type="entry name" value="RNaseH-like_sf"/>
</dbReference>
<dbReference type="Pfam" id="PF02171">
    <property type="entry name" value="Piwi"/>
    <property type="match status" value="1"/>
</dbReference>
<dbReference type="Proteomes" id="UP001439008">
    <property type="component" value="Unassembled WGS sequence"/>
</dbReference>
<comment type="caution">
    <text evidence="2">The sequence shown here is derived from an EMBL/GenBank/DDBJ whole genome shotgun (WGS) entry which is preliminary data.</text>
</comment>
<dbReference type="PROSITE" id="PS50822">
    <property type="entry name" value="PIWI"/>
    <property type="match status" value="1"/>
</dbReference>
<dbReference type="InterPro" id="IPR036397">
    <property type="entry name" value="RNaseH_sf"/>
</dbReference>
<proteinExistence type="predicted"/>
<organism evidence="2 3">
    <name type="scientific">Bonamia ostreae</name>
    <dbReference type="NCBI Taxonomy" id="126728"/>
    <lineage>
        <taxon>Eukaryota</taxon>
        <taxon>Sar</taxon>
        <taxon>Rhizaria</taxon>
        <taxon>Endomyxa</taxon>
        <taxon>Ascetosporea</taxon>
        <taxon>Haplosporida</taxon>
        <taxon>Bonamia</taxon>
    </lineage>
</organism>
<sequence length="98" mass="11365">VQSFKNSFKHYEILKRAKGAYNPKITFVVVQKRVSLRIFNTNLQSGEPGTVVDHTIVSSRFWDFYMLTTKPPNGKTSRPTRYIVVYDDYGISNVLKNF</sequence>
<accession>A0ABV2ASX9</accession>
<dbReference type="PANTHER" id="PTHR22891">
    <property type="entry name" value="EUKARYOTIC TRANSLATION INITIATION FACTOR 2C"/>
    <property type="match status" value="1"/>
</dbReference>